<keyword evidence="5" id="KW-0732">Signal</keyword>
<keyword evidence="1" id="KW-0147">Chitin-binding</keyword>
<feature type="region of interest" description="Disordered" evidence="4">
    <location>
        <begin position="488"/>
        <end position="514"/>
    </location>
</feature>
<dbReference type="STRING" id="1380566.A0A179F2Z9"/>
<comment type="similarity">
    <text evidence="3">Belongs to the secreted LysM effector family.</text>
</comment>
<feature type="compositionally biased region" description="Low complexity" evidence="4">
    <location>
        <begin position="105"/>
        <end position="130"/>
    </location>
</feature>
<evidence type="ECO:0000256" key="2">
    <source>
        <dbReference type="ARBA" id="ARBA00023026"/>
    </source>
</evidence>
<evidence type="ECO:0000256" key="3">
    <source>
        <dbReference type="ARBA" id="ARBA00044955"/>
    </source>
</evidence>
<reference evidence="7 8" key="1">
    <citation type="journal article" date="2016" name="PLoS Pathog.">
        <title>Biosynthesis of antibiotic leucinostatins in bio-control fungus Purpureocillium lilacinum and their inhibition on phytophthora revealed by genome mining.</title>
        <authorList>
            <person name="Wang G."/>
            <person name="Liu Z."/>
            <person name="Lin R."/>
            <person name="Li E."/>
            <person name="Mao Z."/>
            <person name="Ling J."/>
            <person name="Yang Y."/>
            <person name="Yin W.B."/>
            <person name="Xie B."/>
        </authorList>
    </citation>
    <scope>NUCLEOTIDE SEQUENCE [LARGE SCALE GENOMIC DNA]</scope>
    <source>
        <strain evidence="7">170</strain>
    </source>
</reference>
<dbReference type="RefSeq" id="XP_018137526.2">
    <property type="nucleotide sequence ID" value="XM_018291295.2"/>
</dbReference>
<organism evidence="7 8">
    <name type="scientific">Pochonia chlamydosporia 170</name>
    <dbReference type="NCBI Taxonomy" id="1380566"/>
    <lineage>
        <taxon>Eukaryota</taxon>
        <taxon>Fungi</taxon>
        <taxon>Dikarya</taxon>
        <taxon>Ascomycota</taxon>
        <taxon>Pezizomycotina</taxon>
        <taxon>Sordariomycetes</taxon>
        <taxon>Hypocreomycetidae</taxon>
        <taxon>Hypocreales</taxon>
        <taxon>Clavicipitaceae</taxon>
        <taxon>Pochonia</taxon>
    </lineage>
</organism>
<feature type="compositionally biased region" description="Low complexity" evidence="4">
    <location>
        <begin position="488"/>
        <end position="509"/>
    </location>
</feature>
<dbReference type="CDD" id="cd00118">
    <property type="entry name" value="LysM"/>
    <property type="match status" value="3"/>
</dbReference>
<accession>A0A179F2Z9</accession>
<keyword evidence="2" id="KW-0843">Virulence</keyword>
<comment type="caution">
    <text evidence="7">The sequence shown here is derived from an EMBL/GenBank/DDBJ whole genome shotgun (WGS) entry which is preliminary data.</text>
</comment>
<dbReference type="SMART" id="SM00257">
    <property type="entry name" value="LysM"/>
    <property type="match status" value="4"/>
</dbReference>
<dbReference type="InterPro" id="IPR018392">
    <property type="entry name" value="LysM"/>
</dbReference>
<evidence type="ECO:0000256" key="5">
    <source>
        <dbReference type="SAM" id="SignalP"/>
    </source>
</evidence>
<dbReference type="GeneID" id="28855289"/>
<gene>
    <name evidence="7" type="ORF">VFPPC_13520</name>
</gene>
<dbReference type="PANTHER" id="PTHR34997">
    <property type="entry name" value="AM15"/>
    <property type="match status" value="1"/>
</dbReference>
<dbReference type="SUPFAM" id="SSF54106">
    <property type="entry name" value="LysM domain"/>
    <property type="match status" value="4"/>
</dbReference>
<dbReference type="InterPro" id="IPR036779">
    <property type="entry name" value="LysM_dom_sf"/>
</dbReference>
<dbReference type="PANTHER" id="PTHR34997:SF1">
    <property type="entry name" value="PEPTIDOGLYCAN-BINDING LYSIN DOMAIN"/>
    <property type="match status" value="1"/>
</dbReference>
<evidence type="ECO:0000313" key="7">
    <source>
        <dbReference type="EMBL" id="OAQ59533.2"/>
    </source>
</evidence>
<evidence type="ECO:0000259" key="6">
    <source>
        <dbReference type="PROSITE" id="PS51782"/>
    </source>
</evidence>
<dbReference type="AlphaFoldDB" id="A0A179F2Z9"/>
<feature type="domain" description="LysM" evidence="6">
    <location>
        <begin position="534"/>
        <end position="582"/>
    </location>
</feature>
<dbReference type="GO" id="GO:0008061">
    <property type="term" value="F:chitin binding"/>
    <property type="evidence" value="ECO:0007669"/>
    <property type="project" value="UniProtKB-KW"/>
</dbReference>
<dbReference type="OrthoDB" id="5985073at2759"/>
<feature type="domain" description="LysM" evidence="6">
    <location>
        <begin position="47"/>
        <end position="94"/>
    </location>
</feature>
<dbReference type="InterPro" id="IPR052210">
    <property type="entry name" value="LysM1-like"/>
</dbReference>
<dbReference type="KEGG" id="pchm:VFPPC_13520"/>
<proteinExistence type="inferred from homology"/>
<dbReference type="EMBL" id="LSBJ02000002">
    <property type="protein sequence ID" value="OAQ59533.2"/>
    <property type="molecule type" value="Genomic_DNA"/>
</dbReference>
<feature type="domain" description="LysM" evidence="6">
    <location>
        <begin position="275"/>
        <end position="322"/>
    </location>
</feature>
<feature type="domain" description="LysM" evidence="6">
    <location>
        <begin position="174"/>
        <end position="222"/>
    </location>
</feature>
<dbReference type="Proteomes" id="UP000078397">
    <property type="component" value="Unassembled WGS sequence"/>
</dbReference>
<dbReference type="Pfam" id="PF01476">
    <property type="entry name" value="LysM"/>
    <property type="match status" value="2"/>
</dbReference>
<keyword evidence="8" id="KW-1185">Reference proteome</keyword>
<feature type="domain" description="LysM" evidence="6">
    <location>
        <begin position="432"/>
        <end position="479"/>
    </location>
</feature>
<evidence type="ECO:0000313" key="8">
    <source>
        <dbReference type="Proteomes" id="UP000078397"/>
    </source>
</evidence>
<evidence type="ECO:0000256" key="1">
    <source>
        <dbReference type="ARBA" id="ARBA00022669"/>
    </source>
</evidence>
<dbReference type="Gene3D" id="3.10.350.10">
    <property type="entry name" value="LysM domain"/>
    <property type="match status" value="6"/>
</dbReference>
<protein>
    <submittedName>
        <fullName evidence="7">LysM domain-containing protein</fullName>
    </submittedName>
</protein>
<feature type="signal peptide" evidence="5">
    <location>
        <begin position="1"/>
        <end position="28"/>
    </location>
</feature>
<name>A0A179F2Z9_METCM</name>
<feature type="region of interest" description="Disordered" evidence="4">
    <location>
        <begin position="105"/>
        <end position="143"/>
    </location>
</feature>
<evidence type="ECO:0000256" key="4">
    <source>
        <dbReference type="SAM" id="MobiDB-lite"/>
    </source>
</evidence>
<feature type="compositionally biased region" description="Polar residues" evidence="4">
    <location>
        <begin position="131"/>
        <end position="143"/>
    </location>
</feature>
<dbReference type="PROSITE" id="PS51782">
    <property type="entry name" value="LYSM"/>
    <property type="match status" value="5"/>
</dbReference>
<sequence>MASSTHLSTMRALTAAVLFVAGLTPVLAQDSSPTGPTFPNTVANCNAWYTIVKGDGCDTVEKKFKITPEQFFKWNPDVSTDCVKNFWVGNSYCVGVGKVVSSSKTSTTVKSSSTTQKTSSTSSKLSSSSKPVNTTTTPYSTRNPVTSYNLTQPYTATSLPPAKTQSGQPAYCNQWHWVGTGDTCLTILNLYGSRLTQEQLLQYNPALGSDCSGLYVGWYICVGIQARTSYSVPWTSSQGNATVPAPTDYTPPVKTIVANFTASPQMTGVPQSCQNFYQAQDGDTCDVILKQFDYISREQFFSWNPALQGNCNGLWVGYYYCVANFATGVIPMPPTVTKVPDGAPTAINTCNKWYQAVGNDDCDAITTYFGTFSKSDFIKCNPSVYQDCSGLKTDSWYCVGIPGTPTTRTKPLTTTSLGSLPTQTGISASCKQYWLVSPSDTCASIISNAGVSADDFYKWNPALGGSACKGLQPNYYVCVSLTAAPTDSGSTTTITGPPTKGSNPPTTTTSGGGGGTIQTPSPIMPGMVGGCVRFWFRGKDGASLFCADIAKDAGVSLPDFLKWNPGVGSNCESLWADTWYCVGVSGKPTTMSSGIPTPASK</sequence>
<feature type="chain" id="PRO_5012926926" evidence="5">
    <location>
        <begin position="29"/>
        <end position="601"/>
    </location>
</feature>